<dbReference type="SUPFAM" id="SSF53335">
    <property type="entry name" value="S-adenosyl-L-methionine-dependent methyltransferases"/>
    <property type="match status" value="1"/>
</dbReference>
<proteinExistence type="predicted"/>
<evidence type="ECO:0000256" key="1">
    <source>
        <dbReference type="SAM" id="MobiDB-lite"/>
    </source>
</evidence>
<dbReference type="GO" id="GO:0008168">
    <property type="term" value="F:methyltransferase activity"/>
    <property type="evidence" value="ECO:0007669"/>
    <property type="project" value="UniProtKB-KW"/>
</dbReference>
<dbReference type="PATRIC" id="fig|429727.3.peg.2248"/>
<dbReference type="CDD" id="cd02440">
    <property type="entry name" value="AdoMet_MTases"/>
    <property type="match status" value="1"/>
</dbReference>
<dbReference type="InterPro" id="IPR029063">
    <property type="entry name" value="SAM-dependent_MTases_sf"/>
</dbReference>
<comment type="caution">
    <text evidence="3">The sequence shown here is derived from an EMBL/GenBank/DDBJ whole genome shotgun (WGS) entry which is preliminary data.</text>
</comment>
<dbReference type="PANTHER" id="PTHR43861">
    <property type="entry name" value="TRANS-ACONITATE 2-METHYLTRANSFERASE-RELATED"/>
    <property type="match status" value="1"/>
</dbReference>
<gene>
    <name evidence="3" type="ORF">VE26_10910</name>
</gene>
<organism evidence="3 4">
    <name type="scientific">Devosia chinhatensis</name>
    <dbReference type="NCBI Taxonomy" id="429727"/>
    <lineage>
        <taxon>Bacteria</taxon>
        <taxon>Pseudomonadati</taxon>
        <taxon>Pseudomonadota</taxon>
        <taxon>Alphaproteobacteria</taxon>
        <taxon>Hyphomicrobiales</taxon>
        <taxon>Devosiaceae</taxon>
        <taxon>Devosia</taxon>
    </lineage>
</organism>
<feature type="region of interest" description="Disordered" evidence="1">
    <location>
        <begin position="1"/>
        <end position="21"/>
    </location>
</feature>
<keyword evidence="3" id="KW-0489">Methyltransferase</keyword>
<dbReference type="InterPro" id="IPR013217">
    <property type="entry name" value="Methyltransf_12"/>
</dbReference>
<accession>A0A0F5FH46</accession>
<evidence type="ECO:0000259" key="2">
    <source>
        <dbReference type="Pfam" id="PF08242"/>
    </source>
</evidence>
<sequence length="224" mass="23969">MANNHFGAQAARGYAERPKRQVPGLESLHQMTGMLLGERVSEQGSVLVLGAGGGLELKALSHAHPGWEFDGVDPSPDMLALAREVVGPNQRVRLHEGYVGSAPEGPFDGAVCLLTFHFIAREDRMETLRQLRGRLQPGAPLVLAHISFSQQEPVRSQWIARHAGYAEGVTASGAALDTALTAMGAHLTILAPEEEEAMLAQAGFSDVSLFYAGLSFRGWVAYAA</sequence>
<name>A0A0F5FH46_9HYPH</name>
<reference evidence="3 4" key="1">
    <citation type="submission" date="2015-03" db="EMBL/GenBank/DDBJ databases">
        <authorList>
            <person name="Hassan Y."/>
            <person name="Lepp D."/>
            <person name="Li X.-Z."/>
            <person name="Zhou T."/>
        </authorList>
    </citation>
    <scope>NUCLEOTIDE SEQUENCE [LARGE SCALE GENOMIC DNA]</scope>
    <source>
        <strain evidence="3 4">IPL18</strain>
    </source>
</reference>
<dbReference type="STRING" id="429727.VE26_10910"/>
<dbReference type="AlphaFoldDB" id="A0A0F5FH46"/>
<dbReference type="EMBL" id="JZEY01000061">
    <property type="protein sequence ID" value="KKB08214.1"/>
    <property type="molecule type" value="Genomic_DNA"/>
</dbReference>
<dbReference type="GO" id="GO:0032259">
    <property type="term" value="P:methylation"/>
    <property type="evidence" value="ECO:0007669"/>
    <property type="project" value="UniProtKB-KW"/>
</dbReference>
<evidence type="ECO:0000313" key="3">
    <source>
        <dbReference type="EMBL" id="KKB08214.1"/>
    </source>
</evidence>
<dbReference type="Pfam" id="PF08242">
    <property type="entry name" value="Methyltransf_12"/>
    <property type="match status" value="1"/>
</dbReference>
<keyword evidence="4" id="KW-1185">Reference proteome</keyword>
<dbReference type="Gene3D" id="3.40.50.150">
    <property type="entry name" value="Vaccinia Virus protein VP39"/>
    <property type="match status" value="1"/>
</dbReference>
<keyword evidence="3" id="KW-0808">Transferase</keyword>
<feature type="domain" description="Methyltransferase type 12" evidence="2">
    <location>
        <begin position="47"/>
        <end position="140"/>
    </location>
</feature>
<evidence type="ECO:0000313" key="4">
    <source>
        <dbReference type="Proteomes" id="UP000033649"/>
    </source>
</evidence>
<protein>
    <submittedName>
        <fullName evidence="3">Methyltransferase</fullName>
    </submittedName>
</protein>
<dbReference type="RefSeq" id="WP_046106248.1">
    <property type="nucleotide sequence ID" value="NZ_JZEY01000061.1"/>
</dbReference>
<dbReference type="PANTHER" id="PTHR43861:SF1">
    <property type="entry name" value="TRANS-ACONITATE 2-METHYLTRANSFERASE"/>
    <property type="match status" value="1"/>
</dbReference>
<dbReference type="Proteomes" id="UP000033649">
    <property type="component" value="Unassembled WGS sequence"/>
</dbReference>